<proteinExistence type="predicted"/>
<organism evidence="2 3">
    <name type="scientific">Daphnia magna</name>
    <dbReference type="NCBI Taxonomy" id="35525"/>
    <lineage>
        <taxon>Eukaryota</taxon>
        <taxon>Metazoa</taxon>
        <taxon>Ecdysozoa</taxon>
        <taxon>Arthropoda</taxon>
        <taxon>Crustacea</taxon>
        <taxon>Branchiopoda</taxon>
        <taxon>Diplostraca</taxon>
        <taxon>Cladocera</taxon>
        <taxon>Anomopoda</taxon>
        <taxon>Daphniidae</taxon>
        <taxon>Daphnia</taxon>
    </lineage>
</organism>
<feature type="transmembrane region" description="Helical" evidence="1">
    <location>
        <begin position="12"/>
        <end position="31"/>
    </location>
</feature>
<feature type="transmembrane region" description="Helical" evidence="1">
    <location>
        <begin position="43"/>
        <end position="61"/>
    </location>
</feature>
<protein>
    <submittedName>
        <fullName evidence="2">Uncharacterized protein</fullName>
    </submittedName>
</protein>
<sequence>MGLDVNGKKDRFAAVFNNSFDFLVLLLSLRHQKWKSWQPFSPSRVNGFLVFCVVEMCCFFFA</sequence>
<keyword evidence="3" id="KW-1185">Reference proteome</keyword>
<reference evidence="2 3" key="1">
    <citation type="submission" date="2016-03" db="EMBL/GenBank/DDBJ databases">
        <title>EvidentialGene: Evidence-directed Construction of Genes on Genomes.</title>
        <authorList>
            <person name="Gilbert D.G."/>
            <person name="Choi J.-H."/>
            <person name="Mockaitis K."/>
            <person name="Colbourne J."/>
            <person name="Pfrender M."/>
        </authorList>
    </citation>
    <scope>NUCLEOTIDE SEQUENCE [LARGE SCALE GENOMIC DNA]</scope>
    <source>
        <strain evidence="2 3">Xinb3</strain>
        <tissue evidence="2">Complete organism</tissue>
    </source>
</reference>
<evidence type="ECO:0000256" key="1">
    <source>
        <dbReference type="SAM" id="Phobius"/>
    </source>
</evidence>
<keyword evidence="1" id="KW-0472">Membrane</keyword>
<evidence type="ECO:0000313" key="3">
    <source>
        <dbReference type="Proteomes" id="UP000076858"/>
    </source>
</evidence>
<dbReference type="EMBL" id="LRGB01002443">
    <property type="protein sequence ID" value="KZS07711.1"/>
    <property type="molecule type" value="Genomic_DNA"/>
</dbReference>
<accession>A0A164QFS1</accession>
<name>A0A164QFS1_9CRUS</name>
<gene>
    <name evidence="2" type="ORF">APZ42_028543</name>
</gene>
<comment type="caution">
    <text evidence="2">The sequence shown here is derived from an EMBL/GenBank/DDBJ whole genome shotgun (WGS) entry which is preliminary data.</text>
</comment>
<keyword evidence="1" id="KW-0812">Transmembrane</keyword>
<dbReference type="AlphaFoldDB" id="A0A164QFS1"/>
<dbReference type="Proteomes" id="UP000076858">
    <property type="component" value="Unassembled WGS sequence"/>
</dbReference>
<evidence type="ECO:0000313" key="2">
    <source>
        <dbReference type="EMBL" id="KZS07711.1"/>
    </source>
</evidence>
<keyword evidence="1" id="KW-1133">Transmembrane helix</keyword>